<evidence type="ECO:0008006" key="3">
    <source>
        <dbReference type="Google" id="ProtNLM"/>
    </source>
</evidence>
<dbReference type="AlphaFoldDB" id="A0A4U0H098"/>
<reference evidence="1 2" key="1">
    <citation type="submission" date="2019-04" db="EMBL/GenBank/DDBJ databases">
        <title>Sphingobacterium olei sp. nov., isolated from oil-contaminated soil.</title>
        <authorList>
            <person name="Liu B."/>
        </authorList>
    </citation>
    <scope>NUCLEOTIDE SEQUENCE [LARGE SCALE GENOMIC DNA]</scope>
    <source>
        <strain evidence="1 2">Y3L14</strain>
    </source>
</reference>
<keyword evidence="2" id="KW-1185">Reference proteome</keyword>
<sequence length="104" mass="11869">METIFNYDTPVIALEKLSKAGYTIDYNQEFDELFSESDDFTIDYLYRYEGITDPSDESSVYGIRNTSSGHKGVFVAGNLSLIEGRKRDIIVNLEIRSKQAQNKL</sequence>
<protein>
    <recommendedName>
        <fullName evidence="3">Phosphoribosylpyrophosphate synthetase</fullName>
    </recommendedName>
</protein>
<dbReference type="OrthoDB" id="8418771at2"/>
<dbReference type="Proteomes" id="UP000309872">
    <property type="component" value="Unassembled WGS sequence"/>
</dbReference>
<evidence type="ECO:0000313" key="1">
    <source>
        <dbReference type="EMBL" id="TJY63602.1"/>
    </source>
</evidence>
<evidence type="ECO:0000313" key="2">
    <source>
        <dbReference type="Proteomes" id="UP000309872"/>
    </source>
</evidence>
<dbReference type="EMBL" id="SUKA01000006">
    <property type="protein sequence ID" value="TJY63602.1"/>
    <property type="molecule type" value="Genomic_DNA"/>
</dbReference>
<accession>A0A4U0H098</accession>
<name>A0A4U0H098_9SPHI</name>
<dbReference type="RefSeq" id="WP_136822276.1">
    <property type="nucleotide sequence ID" value="NZ_BMJX01000006.1"/>
</dbReference>
<comment type="caution">
    <text evidence="1">The sequence shown here is derived from an EMBL/GenBank/DDBJ whole genome shotgun (WGS) entry which is preliminary data.</text>
</comment>
<gene>
    <name evidence="1" type="ORF">FAZ19_18700</name>
</gene>
<proteinExistence type="predicted"/>
<organism evidence="1 2">
    <name type="scientific">Sphingobacterium alkalisoli</name>
    <dbReference type="NCBI Taxonomy" id="1874115"/>
    <lineage>
        <taxon>Bacteria</taxon>
        <taxon>Pseudomonadati</taxon>
        <taxon>Bacteroidota</taxon>
        <taxon>Sphingobacteriia</taxon>
        <taxon>Sphingobacteriales</taxon>
        <taxon>Sphingobacteriaceae</taxon>
        <taxon>Sphingobacterium</taxon>
    </lineage>
</organism>